<dbReference type="GO" id="GO:0009002">
    <property type="term" value="F:serine-type D-Ala-D-Ala carboxypeptidase activity"/>
    <property type="evidence" value="ECO:0007669"/>
    <property type="project" value="UniProtKB-UniRule"/>
</dbReference>
<comment type="caution">
    <text evidence="14">Lacks conserved residue(s) required for the propagation of feature annotation.</text>
</comment>
<keyword evidence="7 14" id="KW-0812">Transmembrane</keyword>
<evidence type="ECO:0000256" key="3">
    <source>
        <dbReference type="ARBA" id="ARBA00022475"/>
    </source>
</evidence>
<accession>A0AAU7FDV7</accession>
<dbReference type="KEGG" id="cmav:ABHF33_06115"/>
<keyword evidence="3 14" id="KW-1003">Cell membrane</keyword>
<dbReference type="GO" id="GO:0005886">
    <property type="term" value="C:plasma membrane"/>
    <property type="evidence" value="ECO:0007669"/>
    <property type="project" value="UniProtKB-SubCell"/>
</dbReference>
<comment type="function">
    <text evidence="14">Catalyzes cross-linking of the peptidoglycan cell wall.</text>
</comment>
<evidence type="ECO:0000313" key="18">
    <source>
        <dbReference type="EMBL" id="XBM01841.1"/>
    </source>
</evidence>
<evidence type="ECO:0000256" key="12">
    <source>
        <dbReference type="ARBA" id="ARBA00023136"/>
    </source>
</evidence>
<keyword evidence="10 14" id="KW-0573">Peptidoglycan synthesis</keyword>
<dbReference type="EMBL" id="CP157355">
    <property type="protein sequence ID" value="XBM01841.1"/>
    <property type="molecule type" value="Genomic_DNA"/>
</dbReference>
<dbReference type="NCBIfam" id="TIGR03423">
    <property type="entry name" value="pbp2_mrdA"/>
    <property type="match status" value="1"/>
</dbReference>
<dbReference type="GO" id="GO:0009252">
    <property type="term" value="P:peptidoglycan biosynthetic process"/>
    <property type="evidence" value="ECO:0007669"/>
    <property type="project" value="UniProtKB-UniRule"/>
</dbReference>
<dbReference type="Pfam" id="PF03717">
    <property type="entry name" value="PBP_dimer"/>
    <property type="match status" value="1"/>
</dbReference>
<dbReference type="RefSeq" id="WP_348946080.1">
    <property type="nucleotide sequence ID" value="NZ_CP157355.1"/>
</dbReference>
<evidence type="ECO:0000256" key="11">
    <source>
        <dbReference type="ARBA" id="ARBA00022989"/>
    </source>
</evidence>
<dbReference type="InterPro" id="IPR012338">
    <property type="entry name" value="Beta-lactam/transpept-like"/>
</dbReference>
<dbReference type="SUPFAM" id="SSF56519">
    <property type="entry name" value="Penicillin binding protein dimerisation domain"/>
    <property type="match status" value="1"/>
</dbReference>
<feature type="transmembrane region" description="Helical" evidence="14">
    <location>
        <begin position="20"/>
        <end position="40"/>
    </location>
</feature>
<feature type="domain" description="Penicillin-binding protein transpeptidase" evidence="16">
    <location>
        <begin position="270"/>
        <end position="608"/>
    </location>
</feature>
<evidence type="ECO:0000256" key="9">
    <source>
        <dbReference type="ARBA" id="ARBA00022960"/>
    </source>
</evidence>
<keyword evidence="11 14" id="KW-1133">Transmembrane helix</keyword>
<dbReference type="SUPFAM" id="SSF56601">
    <property type="entry name" value="beta-lactamase/transpeptidase-like"/>
    <property type="match status" value="1"/>
</dbReference>
<comment type="subcellular location">
    <subcellularLocation>
        <location evidence="14">Cell inner membrane</location>
        <topology evidence="14">Single-pass membrane protein</topology>
    </subcellularLocation>
    <subcellularLocation>
        <location evidence="2">Cell membrane</location>
    </subcellularLocation>
    <subcellularLocation>
        <location evidence="1">Membrane</location>
        <topology evidence="1">Single-pass membrane protein</topology>
    </subcellularLocation>
</comment>
<keyword evidence="6 14" id="KW-0645">Protease</keyword>
<dbReference type="GO" id="GO:0008658">
    <property type="term" value="F:penicillin binding"/>
    <property type="evidence" value="ECO:0007669"/>
    <property type="project" value="InterPro"/>
</dbReference>
<dbReference type="PANTHER" id="PTHR30627:SF2">
    <property type="entry name" value="PEPTIDOGLYCAN D,D-TRANSPEPTIDASE MRDA"/>
    <property type="match status" value="1"/>
</dbReference>
<evidence type="ECO:0000256" key="4">
    <source>
        <dbReference type="ARBA" id="ARBA00022519"/>
    </source>
</evidence>
<dbReference type="Gene3D" id="3.40.710.10">
    <property type="entry name" value="DD-peptidase/beta-lactamase superfamily"/>
    <property type="match status" value="1"/>
</dbReference>
<dbReference type="AlphaFoldDB" id="A0AAU7FDV7"/>
<keyword evidence="13 14" id="KW-0961">Cell wall biogenesis/degradation</keyword>
<dbReference type="Pfam" id="PF00905">
    <property type="entry name" value="Transpeptidase"/>
    <property type="match status" value="1"/>
</dbReference>
<evidence type="ECO:0000256" key="2">
    <source>
        <dbReference type="ARBA" id="ARBA00004236"/>
    </source>
</evidence>
<dbReference type="HAMAP" id="MF_02081">
    <property type="entry name" value="MrdA_transpept"/>
    <property type="match status" value="1"/>
</dbReference>
<dbReference type="InterPro" id="IPR050515">
    <property type="entry name" value="Beta-lactam/transpept"/>
</dbReference>
<proteinExistence type="inferred from homology"/>
<evidence type="ECO:0000256" key="15">
    <source>
        <dbReference type="SAM" id="MobiDB-lite"/>
    </source>
</evidence>
<evidence type="ECO:0000256" key="1">
    <source>
        <dbReference type="ARBA" id="ARBA00004167"/>
    </source>
</evidence>
<evidence type="ECO:0000256" key="10">
    <source>
        <dbReference type="ARBA" id="ARBA00022984"/>
    </source>
</evidence>
<comment type="similarity">
    <text evidence="14">Belongs to the transpeptidase family. MrdA subfamily.</text>
</comment>
<evidence type="ECO:0000256" key="6">
    <source>
        <dbReference type="ARBA" id="ARBA00022670"/>
    </source>
</evidence>
<dbReference type="InterPro" id="IPR001460">
    <property type="entry name" value="PCN-bd_Tpept"/>
</dbReference>
<keyword evidence="12 14" id="KW-0472">Membrane</keyword>
<feature type="compositionally biased region" description="Low complexity" evidence="15">
    <location>
        <begin position="627"/>
        <end position="638"/>
    </location>
</feature>
<evidence type="ECO:0000256" key="13">
    <source>
        <dbReference type="ARBA" id="ARBA00023316"/>
    </source>
</evidence>
<organism evidence="18">
    <name type="scientific">Chitinibacter mangrovi</name>
    <dbReference type="NCBI Taxonomy" id="3153927"/>
    <lineage>
        <taxon>Bacteria</taxon>
        <taxon>Pseudomonadati</taxon>
        <taxon>Pseudomonadota</taxon>
        <taxon>Betaproteobacteria</taxon>
        <taxon>Neisseriales</taxon>
        <taxon>Chitinibacteraceae</taxon>
        <taxon>Chitinibacter</taxon>
    </lineage>
</organism>
<comment type="catalytic activity">
    <reaction evidence="14">
        <text>Preferential cleavage: (Ac)2-L-Lys-D-Ala-|-D-Ala. Also transpeptidation of peptidyl-alanyl moieties that are N-acyl substituents of D-alanine.</text>
        <dbReference type="EC" id="3.4.16.4"/>
    </reaction>
</comment>
<dbReference type="InterPro" id="IPR017790">
    <property type="entry name" value="Penicillin-binding_protein_2"/>
</dbReference>
<evidence type="ECO:0000259" key="17">
    <source>
        <dbReference type="Pfam" id="PF03717"/>
    </source>
</evidence>
<dbReference type="Gene3D" id="3.30.1390.30">
    <property type="entry name" value="Penicillin-binding protein 2a, domain 3"/>
    <property type="match status" value="1"/>
</dbReference>
<evidence type="ECO:0000256" key="8">
    <source>
        <dbReference type="ARBA" id="ARBA00022801"/>
    </source>
</evidence>
<dbReference type="GO" id="GO:0008360">
    <property type="term" value="P:regulation of cell shape"/>
    <property type="evidence" value="ECO:0007669"/>
    <property type="project" value="UniProtKB-KW"/>
</dbReference>
<dbReference type="GO" id="GO:0006508">
    <property type="term" value="P:proteolysis"/>
    <property type="evidence" value="ECO:0007669"/>
    <property type="project" value="UniProtKB-KW"/>
</dbReference>
<keyword evidence="9 14" id="KW-0133">Cell shape</keyword>
<dbReference type="GO" id="GO:0071972">
    <property type="term" value="F:peptidoglycan L,D-transpeptidase activity"/>
    <property type="evidence" value="ECO:0007669"/>
    <property type="project" value="TreeGrafter"/>
</dbReference>
<keyword evidence="4 14" id="KW-0997">Cell inner membrane</keyword>
<dbReference type="PANTHER" id="PTHR30627">
    <property type="entry name" value="PEPTIDOGLYCAN D,D-TRANSPEPTIDASE"/>
    <property type="match status" value="1"/>
</dbReference>
<dbReference type="EC" id="3.4.16.4" evidence="14"/>
<reference evidence="18" key="1">
    <citation type="submission" date="2024-05" db="EMBL/GenBank/DDBJ databases">
        <authorList>
            <person name="Yang L."/>
            <person name="Pan L."/>
        </authorList>
    </citation>
    <scope>NUCLEOTIDE SEQUENCE</scope>
    <source>
        <strain evidence="18">FCG-7</strain>
    </source>
</reference>
<evidence type="ECO:0000256" key="5">
    <source>
        <dbReference type="ARBA" id="ARBA00022645"/>
    </source>
</evidence>
<name>A0AAU7FDV7_9NEIS</name>
<evidence type="ECO:0000259" key="16">
    <source>
        <dbReference type="Pfam" id="PF00905"/>
    </source>
</evidence>
<feature type="domain" description="Penicillin-binding protein dimerisation" evidence="17">
    <location>
        <begin position="62"/>
        <end position="238"/>
    </location>
</feature>
<protein>
    <recommendedName>
        <fullName evidence="14">Peptidoglycan D,D-transpeptidase MrdA</fullName>
        <ecNumber evidence="14">3.4.16.4</ecNumber>
    </recommendedName>
    <alternativeName>
        <fullName evidence="14">Penicillin-binding protein 2</fullName>
        <shortName evidence="14">PBP-2</shortName>
    </alternativeName>
</protein>
<sequence>MNRRVVMNQHGERNAFQVRLAAAAFFILAMFGVLVARFVWLQVMQHDRYLTLAEQNRISLVPIPPSRGIIRDRNGVVLAHNFSAYTLEITPSKVGDLEETITRLKGIVDITPKDRRRFKKLQEETKDFETLPIRTKLSDDEVARFAAQSYKFPGVEIKARLFRQYPLGESASHLIGYIGRINDKDIKQLEDDGRLANYRGTDHIGKLGLEQSYEEYLHGITGFEQVEIDSGGRAVRTLKRTPPQSGKDLTLSVDIKLQQMVEQQFAARRGSLVAIDPRTGGILALVSQPGFDPNLFVDGIDPQSWSELNESLDKPLLNRAIRGEYPPGSTFKPFMAIAALELNTPIVNQVISDPGYFIYGGHRFNDSKKGGYGSMSFDRSIALSSDTYFYQMAVQMGIDNIAKSMAMLDFGVPTGADLPGERPGILPSPEWKKKRFKKPAQQKWYSGETVSIGIGQGYNAYTPMQLAHATATLANRGVMFKPHAVQSILDVATGKKMIVEPKPVKTMPWKPHNIERVIRGMEGVMTVGTGAGVFRGAPYVSAGKTGTAQVFSLKGAKYNANAIKERLRDHSWFIAFAPSDKPTIALAVIVENGGFGAQAAAPIARKVLDYYLTGKLPPDPAALAASAAAKASAPQPASTVSAEVVPRD</sequence>
<dbReference type="InterPro" id="IPR036138">
    <property type="entry name" value="PBP_dimer_sf"/>
</dbReference>
<feature type="active site" description="Acyl-ester intermediate" evidence="14">
    <location>
        <position position="329"/>
    </location>
</feature>
<feature type="region of interest" description="Disordered" evidence="15">
    <location>
        <begin position="627"/>
        <end position="648"/>
    </location>
</feature>
<evidence type="ECO:0000256" key="14">
    <source>
        <dbReference type="HAMAP-Rule" id="MF_02081"/>
    </source>
</evidence>
<keyword evidence="8 14" id="KW-0378">Hydrolase</keyword>
<dbReference type="GO" id="GO:0071555">
    <property type="term" value="P:cell wall organization"/>
    <property type="evidence" value="ECO:0007669"/>
    <property type="project" value="UniProtKB-KW"/>
</dbReference>
<dbReference type="InterPro" id="IPR005311">
    <property type="entry name" value="PBP_dimer"/>
</dbReference>
<keyword evidence="5 14" id="KW-0121">Carboxypeptidase</keyword>
<dbReference type="Gene3D" id="3.90.1310.10">
    <property type="entry name" value="Penicillin-binding protein 2a (Domain 2)"/>
    <property type="match status" value="1"/>
</dbReference>
<gene>
    <name evidence="14 18" type="primary">mrdA</name>
    <name evidence="18" type="ORF">ABHF33_06115</name>
</gene>
<comment type="pathway">
    <text evidence="14">Cell wall biogenesis; peptidoglycan biosynthesis.</text>
</comment>
<evidence type="ECO:0000256" key="7">
    <source>
        <dbReference type="ARBA" id="ARBA00022692"/>
    </source>
</evidence>